<gene>
    <name evidence="2" type="ORF">ISU02_00235</name>
</gene>
<dbReference type="InterPro" id="IPR041698">
    <property type="entry name" value="Methyltransf_25"/>
</dbReference>
<evidence type="ECO:0000313" key="3">
    <source>
        <dbReference type="Proteomes" id="UP000614200"/>
    </source>
</evidence>
<dbReference type="SUPFAM" id="SSF53335">
    <property type="entry name" value="S-adenosyl-L-methionine-dependent methyltransferases"/>
    <property type="match status" value="1"/>
</dbReference>
<dbReference type="InterPro" id="IPR029063">
    <property type="entry name" value="SAM-dependent_MTases_sf"/>
</dbReference>
<evidence type="ECO:0000313" key="2">
    <source>
        <dbReference type="EMBL" id="MBF4691519.1"/>
    </source>
</evidence>
<dbReference type="PANTHER" id="PTHR43591">
    <property type="entry name" value="METHYLTRANSFERASE"/>
    <property type="match status" value="1"/>
</dbReference>
<dbReference type="Gene3D" id="2.20.25.110">
    <property type="entry name" value="S-adenosyl-L-methionine-dependent methyltransferases"/>
    <property type="match status" value="1"/>
</dbReference>
<accession>A0ABR9ZPH2</accession>
<reference evidence="2 3" key="1">
    <citation type="submission" date="2020-11" db="EMBL/GenBank/DDBJ databases">
        <title>Fusibacter basophilias sp. nov.</title>
        <authorList>
            <person name="Qiu D."/>
        </authorList>
    </citation>
    <scope>NUCLEOTIDE SEQUENCE [LARGE SCALE GENOMIC DNA]</scope>
    <source>
        <strain evidence="2 3">Q10-2</strain>
    </source>
</reference>
<dbReference type="RefSeq" id="WP_194699769.1">
    <property type="nucleotide sequence ID" value="NZ_JADKNH010000001.1"/>
</dbReference>
<dbReference type="Gene3D" id="3.40.50.150">
    <property type="entry name" value="Vaccinia Virus protein VP39"/>
    <property type="match status" value="1"/>
</dbReference>
<dbReference type="GO" id="GO:0008168">
    <property type="term" value="F:methyltransferase activity"/>
    <property type="evidence" value="ECO:0007669"/>
    <property type="project" value="UniProtKB-KW"/>
</dbReference>
<proteinExistence type="predicted"/>
<dbReference type="Pfam" id="PF13649">
    <property type="entry name" value="Methyltransf_25"/>
    <property type="match status" value="1"/>
</dbReference>
<feature type="domain" description="Methyltransferase" evidence="1">
    <location>
        <begin position="37"/>
        <end position="131"/>
    </location>
</feature>
<protein>
    <submittedName>
        <fullName evidence="2">Class I SAM-dependent methyltransferase</fullName>
    </submittedName>
</protein>
<evidence type="ECO:0000259" key="1">
    <source>
        <dbReference type="Pfam" id="PF13649"/>
    </source>
</evidence>
<dbReference type="GO" id="GO:0032259">
    <property type="term" value="P:methylation"/>
    <property type="evidence" value="ECO:0007669"/>
    <property type="project" value="UniProtKB-KW"/>
</dbReference>
<keyword evidence="2" id="KW-0489">Methyltransferase</keyword>
<name>A0ABR9ZPH2_9FIRM</name>
<keyword evidence="2" id="KW-0808">Transferase</keyword>
<organism evidence="2 3">
    <name type="scientific">Fusibacter ferrireducens</name>
    <dbReference type="NCBI Taxonomy" id="2785058"/>
    <lineage>
        <taxon>Bacteria</taxon>
        <taxon>Bacillati</taxon>
        <taxon>Bacillota</taxon>
        <taxon>Clostridia</taxon>
        <taxon>Eubacteriales</taxon>
        <taxon>Eubacteriales Family XII. Incertae Sedis</taxon>
        <taxon>Fusibacter</taxon>
    </lineage>
</organism>
<dbReference type="PANTHER" id="PTHR43591:SF110">
    <property type="entry name" value="RHODANESE DOMAIN-CONTAINING PROTEIN"/>
    <property type="match status" value="1"/>
</dbReference>
<dbReference type="Proteomes" id="UP000614200">
    <property type="component" value="Unassembled WGS sequence"/>
</dbReference>
<sequence length="250" mass="29167">MEKTIDFDLVSDLYDSYVNVDFDISFYKKFCEGYESILELMCGTGRISLPLIMAGYNLTCVDYSEGMLDVFRSKLPKGFNTEIFCQDICELNLQKQFDLVMIPFNSISEITDKEKRQRAFQNIYNHLEPGGVFFCTLYNPEYRKKIADGNLKCLGKFDIGDHRNLMVTYYNHYSIGDELITGMQFYEIYGKDHKLIEKRAMDIRFAIVSNEEITEMAKATGFLLQEIYGDYSFSPFSDKSMFMNCVFYKL</sequence>
<dbReference type="CDD" id="cd02440">
    <property type="entry name" value="AdoMet_MTases"/>
    <property type="match status" value="1"/>
</dbReference>
<dbReference type="EMBL" id="JADKNH010000001">
    <property type="protein sequence ID" value="MBF4691519.1"/>
    <property type="molecule type" value="Genomic_DNA"/>
</dbReference>
<keyword evidence="3" id="KW-1185">Reference proteome</keyword>
<comment type="caution">
    <text evidence="2">The sequence shown here is derived from an EMBL/GenBank/DDBJ whole genome shotgun (WGS) entry which is preliminary data.</text>
</comment>